<dbReference type="InterPro" id="IPR025846">
    <property type="entry name" value="TBL_N"/>
</dbReference>
<evidence type="ECO:0000256" key="1">
    <source>
        <dbReference type="ARBA" id="ARBA00004167"/>
    </source>
</evidence>
<comment type="caution">
    <text evidence="9">The sequence shown here is derived from an EMBL/GenBank/DDBJ whole genome shotgun (WGS) entry which is preliminary data.</text>
</comment>
<name>A0A5N6PG34_9ASTR</name>
<evidence type="ECO:0000256" key="3">
    <source>
        <dbReference type="ARBA" id="ARBA00022692"/>
    </source>
</evidence>
<keyword evidence="3" id="KW-0812">Transmembrane</keyword>
<dbReference type="OrthoDB" id="1517958at2759"/>
<reference evidence="9 10" key="1">
    <citation type="submission" date="2019-05" db="EMBL/GenBank/DDBJ databases">
        <title>Mikania micrantha, genome provides insights into the molecular mechanism of rapid growth.</title>
        <authorList>
            <person name="Liu B."/>
        </authorList>
    </citation>
    <scope>NUCLEOTIDE SEQUENCE [LARGE SCALE GENOMIC DNA]</scope>
    <source>
        <strain evidence="9">NLD-2019</strain>
        <tissue evidence="9">Leaf</tissue>
    </source>
</reference>
<dbReference type="InterPro" id="IPR029962">
    <property type="entry name" value="TBL"/>
</dbReference>
<evidence type="ECO:0000313" key="10">
    <source>
        <dbReference type="Proteomes" id="UP000326396"/>
    </source>
</evidence>
<dbReference type="GO" id="GO:0005794">
    <property type="term" value="C:Golgi apparatus"/>
    <property type="evidence" value="ECO:0007669"/>
    <property type="project" value="TreeGrafter"/>
</dbReference>
<gene>
    <name evidence="9" type="ORF">E3N88_11598</name>
</gene>
<dbReference type="Pfam" id="PF14416">
    <property type="entry name" value="PMR5N"/>
    <property type="match status" value="1"/>
</dbReference>
<dbReference type="Pfam" id="PF13839">
    <property type="entry name" value="PC-Esterase"/>
    <property type="match status" value="1"/>
</dbReference>
<comment type="subcellular location">
    <subcellularLocation>
        <location evidence="1">Membrane</location>
        <topology evidence="1">Single-pass membrane protein</topology>
    </subcellularLocation>
</comment>
<dbReference type="GO" id="GO:0016020">
    <property type="term" value="C:membrane"/>
    <property type="evidence" value="ECO:0007669"/>
    <property type="project" value="UniProtKB-SubCell"/>
</dbReference>
<sequence>MMKKQSSMAWGMKTMFHCSIVMFFIGGLTTLSFYRNYNQEAVSSDVDHVTLTTSVVSTTKSINQTGMNTSRDKAVRQVFEHQKLLKITPSSLTESCDFFSGRWVHDNKSHYPLYKEDECPFLHGDLACQTYGRKDSKYQQWRWQPHGCDFPKFDGKRIVEKLVGKRLLFVGDSVNRNQWDSMMCMLYSSIPGKKKLGLRLNQTLYTFRSNDYNISVDYYWAPMLVESNGDDPSNHSLDHRTIRIKSIEKHAKHWVDADILVFNTYLWWRLPIIKLLKGPGSVLGGPNQVYDKIDNLRAYKMVLETWSEWVHTNIDPAKTKMFFMGLTATHSNAKDWGGKKQETCYKEKEPVMVDGFWESGTDPKMLRILESSLRKLKAKGMNVQLINITQLTQYRKDAHPTVHRRLWRPLTNEQKKNPQRASDCTHWCLPGVPDVWNELLLAYIFPIEWVKVQIDGSAVVGLCRSAGFGADPREWAVKIDQLQV</sequence>
<dbReference type="AlphaFoldDB" id="A0A5N6PG34"/>
<organism evidence="9 10">
    <name type="scientific">Mikania micrantha</name>
    <name type="common">bitter vine</name>
    <dbReference type="NCBI Taxonomy" id="192012"/>
    <lineage>
        <taxon>Eukaryota</taxon>
        <taxon>Viridiplantae</taxon>
        <taxon>Streptophyta</taxon>
        <taxon>Embryophyta</taxon>
        <taxon>Tracheophyta</taxon>
        <taxon>Spermatophyta</taxon>
        <taxon>Magnoliopsida</taxon>
        <taxon>eudicotyledons</taxon>
        <taxon>Gunneridae</taxon>
        <taxon>Pentapetalae</taxon>
        <taxon>asterids</taxon>
        <taxon>campanulids</taxon>
        <taxon>Asterales</taxon>
        <taxon>Asteraceae</taxon>
        <taxon>Asteroideae</taxon>
        <taxon>Heliantheae alliance</taxon>
        <taxon>Eupatorieae</taxon>
        <taxon>Mikania</taxon>
    </lineage>
</organism>
<comment type="similarity">
    <text evidence="2">Belongs to the PC-esterase family. TBL subfamily.</text>
</comment>
<evidence type="ECO:0000256" key="4">
    <source>
        <dbReference type="ARBA" id="ARBA00022968"/>
    </source>
</evidence>
<protein>
    <submittedName>
        <fullName evidence="9">Uncharacterized protein</fullName>
    </submittedName>
</protein>
<proteinExistence type="inferred from homology"/>
<dbReference type="EMBL" id="SZYD01000005">
    <property type="protein sequence ID" value="KAD6120327.1"/>
    <property type="molecule type" value="Genomic_DNA"/>
</dbReference>
<dbReference type="GO" id="GO:0016413">
    <property type="term" value="F:O-acetyltransferase activity"/>
    <property type="evidence" value="ECO:0007669"/>
    <property type="project" value="InterPro"/>
</dbReference>
<keyword evidence="10" id="KW-1185">Reference proteome</keyword>
<keyword evidence="4" id="KW-0735">Signal-anchor</keyword>
<feature type="domain" description="Trichome birefringence-like N-terminal" evidence="8">
    <location>
        <begin position="94"/>
        <end position="149"/>
    </location>
</feature>
<accession>A0A5N6PG34</accession>
<evidence type="ECO:0000256" key="6">
    <source>
        <dbReference type="ARBA" id="ARBA00023136"/>
    </source>
</evidence>
<keyword evidence="5" id="KW-1133">Transmembrane helix</keyword>
<evidence type="ECO:0000259" key="8">
    <source>
        <dbReference type="Pfam" id="PF14416"/>
    </source>
</evidence>
<feature type="domain" description="Trichome birefringence-like C-terminal" evidence="7">
    <location>
        <begin position="151"/>
        <end position="442"/>
    </location>
</feature>
<dbReference type="PANTHER" id="PTHR32285">
    <property type="entry name" value="PROTEIN TRICHOME BIREFRINGENCE-LIKE 9-RELATED"/>
    <property type="match status" value="1"/>
</dbReference>
<evidence type="ECO:0000256" key="2">
    <source>
        <dbReference type="ARBA" id="ARBA00007727"/>
    </source>
</evidence>
<dbReference type="Proteomes" id="UP000326396">
    <property type="component" value="Linkage Group LG13"/>
</dbReference>
<evidence type="ECO:0000256" key="5">
    <source>
        <dbReference type="ARBA" id="ARBA00022989"/>
    </source>
</evidence>
<evidence type="ECO:0000313" key="9">
    <source>
        <dbReference type="EMBL" id="KAD6120327.1"/>
    </source>
</evidence>
<dbReference type="InterPro" id="IPR026057">
    <property type="entry name" value="TBL_C"/>
</dbReference>
<evidence type="ECO:0000259" key="7">
    <source>
        <dbReference type="Pfam" id="PF13839"/>
    </source>
</evidence>
<keyword evidence="6" id="KW-0472">Membrane</keyword>
<dbReference type="PANTHER" id="PTHR32285:SF286">
    <property type="entry name" value="PMR5 DOMAIN, PC-ESTERASE, PROTEIN TRICHOME BIREFRINGENCE-LIKE 34"/>
    <property type="match status" value="1"/>
</dbReference>